<keyword evidence="11" id="KW-0902">Two-component regulatory system</keyword>
<dbReference type="PROSITE" id="PS50109">
    <property type="entry name" value="HIS_KIN"/>
    <property type="match status" value="1"/>
</dbReference>
<dbReference type="SMART" id="SM00388">
    <property type="entry name" value="HisKA"/>
    <property type="match status" value="1"/>
</dbReference>
<evidence type="ECO:0000259" key="16">
    <source>
        <dbReference type="PROSITE" id="PS50109"/>
    </source>
</evidence>
<evidence type="ECO:0000259" key="17">
    <source>
        <dbReference type="PROSITE" id="PS50110"/>
    </source>
</evidence>
<evidence type="ECO:0000256" key="15">
    <source>
        <dbReference type="SAM" id="Phobius"/>
    </source>
</evidence>
<dbReference type="CDD" id="cd00082">
    <property type="entry name" value="HisKA"/>
    <property type="match status" value="1"/>
</dbReference>
<evidence type="ECO:0000256" key="8">
    <source>
        <dbReference type="ARBA" id="ARBA00022777"/>
    </source>
</evidence>
<evidence type="ECO:0000256" key="7">
    <source>
        <dbReference type="ARBA" id="ARBA00022741"/>
    </source>
</evidence>
<comment type="subcellular location">
    <subcellularLocation>
        <location evidence="2">Membrane</location>
    </subcellularLocation>
</comment>
<dbReference type="InterPro" id="IPR036097">
    <property type="entry name" value="HisK_dim/P_sf"/>
</dbReference>
<dbReference type="InterPro" id="IPR001789">
    <property type="entry name" value="Sig_transdc_resp-reg_receiver"/>
</dbReference>
<accession>A0A4R0NLU2</accession>
<dbReference type="Gene3D" id="1.10.287.130">
    <property type="match status" value="1"/>
</dbReference>
<evidence type="ECO:0000256" key="6">
    <source>
        <dbReference type="ARBA" id="ARBA00022692"/>
    </source>
</evidence>
<evidence type="ECO:0000256" key="2">
    <source>
        <dbReference type="ARBA" id="ARBA00004370"/>
    </source>
</evidence>
<name>A0A4R0NLU2_9SPHI</name>
<feature type="modified residue" description="4-aspartylphosphate" evidence="13">
    <location>
        <position position="832"/>
    </location>
</feature>
<evidence type="ECO:0000256" key="11">
    <source>
        <dbReference type="ARBA" id="ARBA00023012"/>
    </source>
</evidence>
<evidence type="ECO:0000256" key="14">
    <source>
        <dbReference type="SAM" id="Coils"/>
    </source>
</evidence>
<dbReference type="InterPro" id="IPR005467">
    <property type="entry name" value="His_kinase_dom"/>
</dbReference>
<dbReference type="PRINTS" id="PR00344">
    <property type="entry name" value="BCTRLSENSOR"/>
</dbReference>
<dbReference type="SMART" id="SM00448">
    <property type="entry name" value="REC"/>
    <property type="match status" value="2"/>
</dbReference>
<evidence type="ECO:0000256" key="12">
    <source>
        <dbReference type="ARBA" id="ARBA00023136"/>
    </source>
</evidence>
<organism evidence="18 19">
    <name type="scientific">Pedobacter psychroterrae</name>
    <dbReference type="NCBI Taxonomy" id="2530453"/>
    <lineage>
        <taxon>Bacteria</taxon>
        <taxon>Pseudomonadati</taxon>
        <taxon>Bacteroidota</taxon>
        <taxon>Sphingobacteriia</taxon>
        <taxon>Sphingobacteriales</taxon>
        <taxon>Sphingobacteriaceae</taxon>
        <taxon>Pedobacter</taxon>
    </lineage>
</organism>
<comment type="caution">
    <text evidence="18">The sequence shown here is derived from an EMBL/GenBank/DDBJ whole genome shotgun (WGS) entry which is preliminary data.</text>
</comment>
<keyword evidence="10 15" id="KW-1133">Transmembrane helix</keyword>
<gene>
    <name evidence="18" type="ORF">EZ437_14990</name>
</gene>
<feature type="domain" description="Response regulatory" evidence="17">
    <location>
        <begin position="783"/>
        <end position="898"/>
    </location>
</feature>
<keyword evidence="8" id="KW-0418">Kinase</keyword>
<dbReference type="SUPFAM" id="SSF47384">
    <property type="entry name" value="Homodimeric domain of signal transducing histidine kinase"/>
    <property type="match status" value="1"/>
</dbReference>
<keyword evidence="4 13" id="KW-0597">Phosphoprotein</keyword>
<feature type="modified residue" description="4-aspartylphosphate" evidence="13">
    <location>
        <position position="692"/>
    </location>
</feature>
<dbReference type="SUPFAM" id="SSF55874">
    <property type="entry name" value="ATPase domain of HSP90 chaperone/DNA topoisomerase II/histidine kinase"/>
    <property type="match status" value="1"/>
</dbReference>
<evidence type="ECO:0000313" key="19">
    <source>
        <dbReference type="Proteomes" id="UP000293347"/>
    </source>
</evidence>
<evidence type="ECO:0000256" key="3">
    <source>
        <dbReference type="ARBA" id="ARBA00012438"/>
    </source>
</evidence>
<dbReference type="EMBL" id="SJSL01000003">
    <property type="protein sequence ID" value="TCD00523.1"/>
    <property type="molecule type" value="Genomic_DNA"/>
</dbReference>
<dbReference type="InterPro" id="IPR003594">
    <property type="entry name" value="HATPase_dom"/>
</dbReference>
<evidence type="ECO:0000256" key="4">
    <source>
        <dbReference type="ARBA" id="ARBA00022553"/>
    </source>
</evidence>
<keyword evidence="6 15" id="KW-0812">Transmembrane</keyword>
<dbReference type="InterPro" id="IPR003661">
    <property type="entry name" value="HisK_dim/P_dom"/>
</dbReference>
<keyword evidence="9" id="KW-0067">ATP-binding</keyword>
<reference evidence="18 19" key="1">
    <citation type="submission" date="2019-02" db="EMBL/GenBank/DDBJ databases">
        <title>Pedobacter sp. RP-1-14 sp. nov., isolated from Arctic soil.</title>
        <authorList>
            <person name="Dahal R.H."/>
        </authorList>
    </citation>
    <scope>NUCLEOTIDE SEQUENCE [LARGE SCALE GENOMIC DNA]</scope>
    <source>
        <strain evidence="18 19">RP-1-14</strain>
    </source>
</reference>
<dbReference type="Gene3D" id="3.30.565.10">
    <property type="entry name" value="Histidine kinase-like ATPase, C-terminal domain"/>
    <property type="match status" value="1"/>
</dbReference>
<dbReference type="PROSITE" id="PS50110">
    <property type="entry name" value="RESPONSE_REGULATORY"/>
    <property type="match status" value="2"/>
</dbReference>
<dbReference type="AlphaFoldDB" id="A0A4R0NLU2"/>
<dbReference type="OrthoDB" id="9809670at2"/>
<keyword evidence="5" id="KW-0808">Transferase</keyword>
<dbReference type="SUPFAM" id="SSF52172">
    <property type="entry name" value="CheY-like"/>
    <property type="match status" value="2"/>
</dbReference>
<dbReference type="Proteomes" id="UP000293347">
    <property type="component" value="Unassembled WGS sequence"/>
</dbReference>
<dbReference type="PANTHER" id="PTHR45339">
    <property type="entry name" value="HYBRID SIGNAL TRANSDUCTION HISTIDINE KINASE J"/>
    <property type="match status" value="1"/>
</dbReference>
<sequence length="905" mass="102235">MSFIFVILGWAGVYQTLNEQQRQIQRFVTRLAAVQVKYLESSVYLQQFMLKGFHETAFYATGKQRDIDLFLNHQSQINKELALLKKSAARYKLNVDQSIDGLDSANSQAIDLGRKLKLLYYQKGFQDQALEGQMRDYAHFLEDSTGVSKIDVLQLRRHEKDYLLRGNLAFANSFALQMDRTLKSVATGSISQRALINYRDCFNRLVHISEVLGIHKSKGVMPQTLANIKQFGKRYSELVAATNQRVNLSEANFNFLMILSTTLALALVLLLSWVLSKYLTRDIKELNRRMSNFIQSDFKVLSETESDNKFLPNSREIEQLNHDFMLLKVHLRDYLGKINDHNEQLRLQAGQLQELNEELQVQSEELTVQSEELVQQQQQEYAARQEAEKANQAKSVFLATMSHEIRTPMNGVLGMASLLYETPLNTEQAEYVETIRNSGETLMNVINDILDFSKIESGKLELDLHDFDLRYCIEEVMDLFAGKAALNDIDLVYQIENNVPLQLLADSLRLKQVLINLIGNALKFTNSGEIFLQVSLAGPERNREAVELVFKVTDTGIGIPEEKLAGLFTAFTQVDSSTTRKYGGTGLGLAISARLVALMGGSISVQSSPGQGASFQFSMQAEMSAQKLRHQPLCMMSGLNGKRVLVVDDNQTNRKILQVQLEQWKLLPVMASSGQEALSILSHQGFDLVISDMQMPEMDGVDLVTRIREMNALLPCVLLSSIGDETRSKYPHLFTAVLTKPVKQQQLCKVVQMSLEHLAEVLQAEPNKTDLSRPEFAEAHPLRILVAEDNYINQKLIIRILTKLGYEPMLAQNGLEVIMLMQVHTFDLILMDVQMPEMDGLEATRLIRSTHSVQPMIIAMTANAMLEDKEMCLAAGMDHYLSKPISIDLLLAALSMERKFDRTSL</sequence>
<dbReference type="Gene3D" id="3.40.50.2300">
    <property type="match status" value="2"/>
</dbReference>
<proteinExistence type="predicted"/>
<dbReference type="Gene3D" id="6.10.340.10">
    <property type="match status" value="1"/>
</dbReference>
<dbReference type="SMART" id="SM00387">
    <property type="entry name" value="HATPase_c"/>
    <property type="match status" value="1"/>
</dbReference>
<evidence type="ECO:0000256" key="1">
    <source>
        <dbReference type="ARBA" id="ARBA00000085"/>
    </source>
</evidence>
<dbReference type="FunFam" id="3.30.565.10:FF:000010">
    <property type="entry name" value="Sensor histidine kinase RcsC"/>
    <property type="match status" value="1"/>
</dbReference>
<protein>
    <recommendedName>
        <fullName evidence="3">histidine kinase</fullName>
        <ecNumber evidence="3">2.7.13.3</ecNumber>
    </recommendedName>
</protein>
<keyword evidence="7" id="KW-0547">Nucleotide-binding</keyword>
<dbReference type="InterPro" id="IPR011006">
    <property type="entry name" value="CheY-like_superfamily"/>
</dbReference>
<dbReference type="Pfam" id="PF00072">
    <property type="entry name" value="Response_reg"/>
    <property type="match status" value="2"/>
</dbReference>
<dbReference type="InterPro" id="IPR004358">
    <property type="entry name" value="Sig_transdc_His_kin-like_C"/>
</dbReference>
<dbReference type="GO" id="GO:0000155">
    <property type="term" value="F:phosphorelay sensor kinase activity"/>
    <property type="evidence" value="ECO:0007669"/>
    <property type="project" value="InterPro"/>
</dbReference>
<keyword evidence="14" id="KW-0175">Coiled coil</keyword>
<dbReference type="EC" id="2.7.13.3" evidence="3"/>
<dbReference type="Pfam" id="PF00512">
    <property type="entry name" value="HisKA"/>
    <property type="match status" value="1"/>
</dbReference>
<dbReference type="CDD" id="cd17546">
    <property type="entry name" value="REC_hyHK_CKI1_RcsC-like"/>
    <property type="match status" value="2"/>
</dbReference>
<dbReference type="InterPro" id="IPR036890">
    <property type="entry name" value="HATPase_C_sf"/>
</dbReference>
<feature type="coiled-coil region" evidence="14">
    <location>
        <begin position="338"/>
        <end position="376"/>
    </location>
</feature>
<evidence type="ECO:0000256" key="5">
    <source>
        <dbReference type="ARBA" id="ARBA00022679"/>
    </source>
</evidence>
<evidence type="ECO:0000256" key="10">
    <source>
        <dbReference type="ARBA" id="ARBA00022989"/>
    </source>
</evidence>
<evidence type="ECO:0000313" key="18">
    <source>
        <dbReference type="EMBL" id="TCD00523.1"/>
    </source>
</evidence>
<feature type="domain" description="Histidine kinase" evidence="16">
    <location>
        <begin position="400"/>
        <end position="623"/>
    </location>
</feature>
<dbReference type="CDD" id="cd16922">
    <property type="entry name" value="HATPase_EvgS-ArcB-TorS-like"/>
    <property type="match status" value="1"/>
</dbReference>
<dbReference type="Pfam" id="PF02518">
    <property type="entry name" value="HATPase_c"/>
    <property type="match status" value="1"/>
</dbReference>
<comment type="catalytic activity">
    <reaction evidence="1">
        <text>ATP + protein L-histidine = ADP + protein N-phospho-L-histidine.</text>
        <dbReference type="EC" id="2.7.13.3"/>
    </reaction>
</comment>
<feature type="domain" description="Response regulatory" evidence="17">
    <location>
        <begin position="643"/>
        <end position="755"/>
    </location>
</feature>
<dbReference type="GO" id="GO:0016020">
    <property type="term" value="C:membrane"/>
    <property type="evidence" value="ECO:0007669"/>
    <property type="project" value="UniProtKB-SubCell"/>
</dbReference>
<evidence type="ECO:0000256" key="13">
    <source>
        <dbReference type="PROSITE-ProRule" id="PRU00169"/>
    </source>
</evidence>
<keyword evidence="19" id="KW-1185">Reference proteome</keyword>
<feature type="transmembrane region" description="Helical" evidence="15">
    <location>
        <begin position="253"/>
        <end position="275"/>
    </location>
</feature>
<keyword evidence="12 15" id="KW-0472">Membrane</keyword>
<dbReference type="RefSeq" id="WP_131596872.1">
    <property type="nucleotide sequence ID" value="NZ_SJSL01000003.1"/>
</dbReference>
<dbReference type="FunFam" id="1.10.287.130:FF:000004">
    <property type="entry name" value="Ethylene receptor 1"/>
    <property type="match status" value="1"/>
</dbReference>
<dbReference type="PANTHER" id="PTHR45339:SF1">
    <property type="entry name" value="HYBRID SIGNAL TRANSDUCTION HISTIDINE KINASE J"/>
    <property type="match status" value="1"/>
</dbReference>
<evidence type="ECO:0000256" key="9">
    <source>
        <dbReference type="ARBA" id="ARBA00022840"/>
    </source>
</evidence>
<dbReference type="GO" id="GO:0005524">
    <property type="term" value="F:ATP binding"/>
    <property type="evidence" value="ECO:0007669"/>
    <property type="project" value="UniProtKB-KW"/>
</dbReference>